<evidence type="ECO:0000256" key="3">
    <source>
        <dbReference type="SAM" id="SignalP"/>
    </source>
</evidence>
<dbReference type="GO" id="GO:0005576">
    <property type="term" value="C:extracellular region"/>
    <property type="evidence" value="ECO:0007669"/>
    <property type="project" value="UniProtKB-SubCell"/>
</dbReference>
<dbReference type="Pfam" id="PF00188">
    <property type="entry name" value="CAP"/>
    <property type="match status" value="1"/>
</dbReference>
<evidence type="ECO:0000256" key="1">
    <source>
        <dbReference type="ARBA" id="ARBA00004613"/>
    </source>
</evidence>
<dbReference type="CDD" id="cd05380">
    <property type="entry name" value="CAP_euk"/>
    <property type="match status" value="1"/>
</dbReference>
<feature type="signal peptide" evidence="3">
    <location>
        <begin position="1"/>
        <end position="17"/>
    </location>
</feature>
<dbReference type="Proteomes" id="UP001153954">
    <property type="component" value="Unassembled WGS sequence"/>
</dbReference>
<dbReference type="InterPro" id="IPR001283">
    <property type="entry name" value="CRISP-related"/>
</dbReference>
<dbReference type="PRINTS" id="PR00837">
    <property type="entry name" value="V5TPXLIKE"/>
</dbReference>
<evidence type="ECO:0000313" key="6">
    <source>
        <dbReference type="Proteomes" id="UP001153954"/>
    </source>
</evidence>
<dbReference type="EMBL" id="CAKOGL010000028">
    <property type="protein sequence ID" value="CAH2105746.1"/>
    <property type="molecule type" value="Genomic_DNA"/>
</dbReference>
<dbReference type="SUPFAM" id="SSF55797">
    <property type="entry name" value="PR-1-like"/>
    <property type="match status" value="1"/>
</dbReference>
<dbReference type="PROSITE" id="PS01009">
    <property type="entry name" value="CRISP_1"/>
    <property type="match status" value="1"/>
</dbReference>
<dbReference type="InterPro" id="IPR035940">
    <property type="entry name" value="CAP_sf"/>
</dbReference>
<comment type="caution">
    <text evidence="5">The sequence shown here is derived from an EMBL/GenBank/DDBJ whole genome shotgun (WGS) entry which is preliminary data.</text>
</comment>
<evidence type="ECO:0000313" key="5">
    <source>
        <dbReference type="EMBL" id="CAH2105746.1"/>
    </source>
</evidence>
<protein>
    <recommendedName>
        <fullName evidence="4">SCP domain-containing protein</fullName>
    </recommendedName>
</protein>
<dbReference type="InterPro" id="IPR002413">
    <property type="entry name" value="V5_allergen-like"/>
</dbReference>
<sequence>MDVRIFLLVFLLHLVQPKVLDLSCKQIRAFVDGHNSRRLSLAKGSVPNQPAASEMKYIIWDKELAGKAAKWASTNQFNHNPDRTIGSGRFTTGENIYMAFSTNLNWELDINSAIRSWFDEHKHYTYGPIKASDFNGSNKHQIGHYTQMAWSDSVYLGCGISENLKNGKKEYYVVCNYGPPGNYMGQKPYKSGNKSGKLMCSTKNCSRLYGDKC</sequence>
<dbReference type="Gene3D" id="3.40.33.10">
    <property type="entry name" value="CAP"/>
    <property type="match status" value="1"/>
</dbReference>
<comment type="subcellular location">
    <subcellularLocation>
        <location evidence="1">Secreted</location>
    </subcellularLocation>
</comment>
<keyword evidence="6" id="KW-1185">Reference proteome</keyword>
<gene>
    <name evidence="5" type="ORF">EEDITHA_LOCUS19962</name>
</gene>
<feature type="chain" id="PRO_5043358976" description="SCP domain-containing protein" evidence="3">
    <location>
        <begin position="18"/>
        <end position="213"/>
    </location>
</feature>
<dbReference type="PROSITE" id="PS01010">
    <property type="entry name" value="CRISP_2"/>
    <property type="match status" value="1"/>
</dbReference>
<accession>A0AAU9V1D3</accession>
<proteinExistence type="predicted"/>
<dbReference type="InterPro" id="IPR014044">
    <property type="entry name" value="CAP_dom"/>
</dbReference>
<dbReference type="AlphaFoldDB" id="A0AAU9V1D3"/>
<feature type="domain" description="SCP" evidence="4">
    <location>
        <begin position="25"/>
        <end position="185"/>
    </location>
</feature>
<evidence type="ECO:0000259" key="4">
    <source>
        <dbReference type="SMART" id="SM00198"/>
    </source>
</evidence>
<keyword evidence="2" id="KW-0964">Secreted</keyword>
<dbReference type="InterPro" id="IPR018244">
    <property type="entry name" value="Allrgn_V5/Tpx1_CS"/>
</dbReference>
<organism evidence="5 6">
    <name type="scientific">Euphydryas editha</name>
    <name type="common">Edith's checkerspot</name>
    <dbReference type="NCBI Taxonomy" id="104508"/>
    <lineage>
        <taxon>Eukaryota</taxon>
        <taxon>Metazoa</taxon>
        <taxon>Ecdysozoa</taxon>
        <taxon>Arthropoda</taxon>
        <taxon>Hexapoda</taxon>
        <taxon>Insecta</taxon>
        <taxon>Pterygota</taxon>
        <taxon>Neoptera</taxon>
        <taxon>Endopterygota</taxon>
        <taxon>Lepidoptera</taxon>
        <taxon>Glossata</taxon>
        <taxon>Ditrysia</taxon>
        <taxon>Papilionoidea</taxon>
        <taxon>Nymphalidae</taxon>
        <taxon>Nymphalinae</taxon>
        <taxon>Euphydryas</taxon>
    </lineage>
</organism>
<dbReference type="PRINTS" id="PR00838">
    <property type="entry name" value="V5ALLERGEN"/>
</dbReference>
<evidence type="ECO:0000256" key="2">
    <source>
        <dbReference type="ARBA" id="ARBA00022525"/>
    </source>
</evidence>
<keyword evidence="3" id="KW-0732">Signal</keyword>
<reference evidence="5" key="1">
    <citation type="submission" date="2022-03" db="EMBL/GenBank/DDBJ databases">
        <authorList>
            <person name="Tunstrom K."/>
        </authorList>
    </citation>
    <scope>NUCLEOTIDE SEQUENCE</scope>
</reference>
<name>A0AAU9V1D3_EUPED</name>
<dbReference type="PANTHER" id="PTHR10334">
    <property type="entry name" value="CYSTEINE-RICH SECRETORY PROTEIN-RELATED"/>
    <property type="match status" value="1"/>
</dbReference>
<dbReference type="SMART" id="SM00198">
    <property type="entry name" value="SCP"/>
    <property type="match status" value="1"/>
</dbReference>